<organism evidence="2 3">
    <name type="scientific">Laetiporus sulphureus 93-53</name>
    <dbReference type="NCBI Taxonomy" id="1314785"/>
    <lineage>
        <taxon>Eukaryota</taxon>
        <taxon>Fungi</taxon>
        <taxon>Dikarya</taxon>
        <taxon>Basidiomycota</taxon>
        <taxon>Agaricomycotina</taxon>
        <taxon>Agaricomycetes</taxon>
        <taxon>Polyporales</taxon>
        <taxon>Laetiporus</taxon>
    </lineage>
</organism>
<feature type="region of interest" description="Disordered" evidence="1">
    <location>
        <begin position="433"/>
        <end position="455"/>
    </location>
</feature>
<reference evidence="2 3" key="1">
    <citation type="journal article" date="2016" name="Mol. Biol. Evol.">
        <title>Comparative Genomics of Early-Diverging Mushroom-Forming Fungi Provides Insights into the Origins of Lignocellulose Decay Capabilities.</title>
        <authorList>
            <person name="Nagy L.G."/>
            <person name="Riley R."/>
            <person name="Tritt A."/>
            <person name="Adam C."/>
            <person name="Daum C."/>
            <person name="Floudas D."/>
            <person name="Sun H."/>
            <person name="Yadav J.S."/>
            <person name="Pangilinan J."/>
            <person name="Larsson K.H."/>
            <person name="Matsuura K."/>
            <person name="Barry K."/>
            <person name="Labutti K."/>
            <person name="Kuo R."/>
            <person name="Ohm R.A."/>
            <person name="Bhattacharya S.S."/>
            <person name="Shirouzu T."/>
            <person name="Yoshinaga Y."/>
            <person name="Martin F.M."/>
            <person name="Grigoriev I.V."/>
            <person name="Hibbett D.S."/>
        </authorList>
    </citation>
    <scope>NUCLEOTIDE SEQUENCE [LARGE SCALE GENOMIC DNA]</scope>
    <source>
        <strain evidence="2 3">93-53</strain>
    </source>
</reference>
<evidence type="ECO:0000256" key="1">
    <source>
        <dbReference type="SAM" id="MobiDB-lite"/>
    </source>
</evidence>
<feature type="compositionally biased region" description="Basic and acidic residues" evidence="1">
    <location>
        <begin position="586"/>
        <end position="596"/>
    </location>
</feature>
<feature type="region of interest" description="Disordered" evidence="1">
    <location>
        <begin position="472"/>
        <end position="512"/>
    </location>
</feature>
<feature type="compositionally biased region" description="Basic and acidic residues" evidence="1">
    <location>
        <begin position="367"/>
        <end position="379"/>
    </location>
</feature>
<dbReference type="RefSeq" id="XP_040761769.1">
    <property type="nucleotide sequence ID" value="XM_040914564.1"/>
</dbReference>
<feature type="region of interest" description="Disordered" evidence="1">
    <location>
        <begin position="340"/>
        <end position="380"/>
    </location>
</feature>
<feature type="region of interest" description="Disordered" evidence="1">
    <location>
        <begin position="530"/>
        <end position="603"/>
    </location>
</feature>
<sequence>MVPFVFLPTDAVEPTELTLEDDTKVRIEPGSKRIHFAPQSIETLVNIARLDEKHTDLTGIRSVEDVFNFLMGQVEAMRLLVCYLSANQREHLKRIESLSKSIDENFKSVKESSTVIERIALNASSAVSGFERRLRAVLNGFQKLNNNNSAKQPIVQGPLAGLTASLLQDSRAPPTVMSESLAREGLELQGQIRISGTNWYADAATDQAFPDVLKEVDLAMRLEKVARESGADAAETTSALNDRESAERTTSLDNEYIKVCIEKIVGTHDEARQMLQEVHATDAVVDDRLKAAENLNEQTFSKHWEKSENAVATITSSMKIVKQLTPHMEEAEALFKELQPASDPVGEGGPGPSTVAAQTAQAATSKEPIEGEAADKDASKAGPSIYRLQLSIPSKPVGQLTLSEIIQILTAFPLRITFDPENLPLVTPIAGTPQRETAEQSEKTVQPRQALAQPNPDDFHYDFDYDELLQYPQSASGAYVPPPRRSRRLRDEKGKARADNGTRTAIPYSPTARLPVQPRAWDLADAKGHGATQVLSPVTKEAALPLPDKGNKRRTRKTTGGAVELPAVAKPSRRKRQRVNGDDTEDRPAAQKEGPRPKRRRVR</sequence>
<evidence type="ECO:0000313" key="2">
    <source>
        <dbReference type="EMBL" id="KZT04029.1"/>
    </source>
</evidence>
<dbReference type="EMBL" id="KV427639">
    <property type="protein sequence ID" value="KZT04029.1"/>
    <property type="molecule type" value="Genomic_DNA"/>
</dbReference>
<dbReference type="AlphaFoldDB" id="A0A165D2K0"/>
<dbReference type="GeneID" id="63831591"/>
<feature type="region of interest" description="Disordered" evidence="1">
    <location>
        <begin position="227"/>
        <end position="248"/>
    </location>
</feature>
<gene>
    <name evidence="2" type="ORF">LAESUDRAFT_814283</name>
</gene>
<evidence type="ECO:0000313" key="3">
    <source>
        <dbReference type="Proteomes" id="UP000076871"/>
    </source>
</evidence>
<name>A0A165D2K0_9APHY</name>
<protein>
    <submittedName>
        <fullName evidence="2">Uncharacterized protein</fullName>
    </submittedName>
</protein>
<dbReference type="Proteomes" id="UP000076871">
    <property type="component" value="Unassembled WGS sequence"/>
</dbReference>
<keyword evidence="3" id="KW-1185">Reference proteome</keyword>
<feature type="compositionally biased region" description="Basic and acidic residues" evidence="1">
    <location>
        <begin position="489"/>
        <end position="500"/>
    </location>
</feature>
<accession>A0A165D2K0</accession>
<proteinExistence type="predicted"/>
<dbReference type="InParanoid" id="A0A165D2K0"/>